<accession>A0ABU8LDT0</accession>
<evidence type="ECO:0000313" key="3">
    <source>
        <dbReference type="Proteomes" id="UP001371224"/>
    </source>
</evidence>
<evidence type="ECO:0000313" key="2">
    <source>
        <dbReference type="EMBL" id="MEJ1088939.1"/>
    </source>
</evidence>
<proteinExistence type="predicted"/>
<dbReference type="RefSeq" id="WP_337332600.1">
    <property type="nucleotide sequence ID" value="NZ_JBBDGM010000009.1"/>
</dbReference>
<organism evidence="2 3">
    <name type="scientific">Microbacterium bandirmense</name>
    <dbReference type="NCBI Taxonomy" id="3122050"/>
    <lineage>
        <taxon>Bacteria</taxon>
        <taxon>Bacillati</taxon>
        <taxon>Actinomycetota</taxon>
        <taxon>Actinomycetes</taxon>
        <taxon>Micrococcales</taxon>
        <taxon>Microbacteriaceae</taxon>
        <taxon>Microbacterium</taxon>
    </lineage>
</organism>
<keyword evidence="1" id="KW-0472">Membrane</keyword>
<evidence type="ECO:0000256" key="1">
    <source>
        <dbReference type="SAM" id="Phobius"/>
    </source>
</evidence>
<keyword evidence="1" id="KW-1133">Transmembrane helix</keyword>
<keyword evidence="3" id="KW-1185">Reference proteome</keyword>
<feature type="transmembrane region" description="Helical" evidence="1">
    <location>
        <begin position="35"/>
        <end position="52"/>
    </location>
</feature>
<comment type="caution">
    <text evidence="2">The sequence shown here is derived from an EMBL/GenBank/DDBJ whole genome shotgun (WGS) entry which is preliminary data.</text>
</comment>
<dbReference type="EMBL" id="JBBDGM010000009">
    <property type="protein sequence ID" value="MEJ1088939.1"/>
    <property type="molecule type" value="Genomic_DNA"/>
</dbReference>
<gene>
    <name evidence="2" type="ORF">WDU99_11475</name>
</gene>
<name>A0ABU8LDT0_9MICO</name>
<protein>
    <submittedName>
        <fullName evidence="2">Uncharacterized protein</fullName>
    </submittedName>
</protein>
<feature type="transmembrane region" description="Helical" evidence="1">
    <location>
        <begin position="109"/>
        <end position="137"/>
    </location>
</feature>
<feature type="transmembrane region" description="Helical" evidence="1">
    <location>
        <begin position="6"/>
        <end position="23"/>
    </location>
</feature>
<feature type="transmembrane region" description="Helical" evidence="1">
    <location>
        <begin position="58"/>
        <end position="75"/>
    </location>
</feature>
<keyword evidence="1" id="KW-0812">Transmembrane</keyword>
<sequence>MDLIILGAWIVQAVAGIALLVGWARHAHGAGARAVITHVVVVLACLASWIVFVATGGVLWAWLAVVGLCIGIPFGETQMVARSRQVRGAAPAGMRDYVRAIGTVFTGRLPALVTFHAIFSAVVFFGSVGVAIGATIARA</sequence>
<dbReference type="Proteomes" id="UP001371224">
    <property type="component" value="Unassembled WGS sequence"/>
</dbReference>
<reference evidence="2 3" key="1">
    <citation type="submission" date="2024-02" db="EMBL/GenBank/DDBJ databases">
        <authorList>
            <person name="Saticioglu I.B."/>
        </authorList>
    </citation>
    <scope>NUCLEOTIDE SEQUENCE [LARGE SCALE GENOMIC DNA]</scope>
    <source>
        <strain evidence="2 3">Mu-80</strain>
    </source>
</reference>